<keyword evidence="2" id="KW-1185">Reference proteome</keyword>
<evidence type="ECO:0000313" key="2">
    <source>
        <dbReference type="Proteomes" id="UP000053676"/>
    </source>
</evidence>
<accession>W2SLP1</accession>
<dbReference type="KEGG" id="nai:NECAME_14703"/>
<protein>
    <recommendedName>
        <fullName evidence="3">Peptidase A2 domain-containing protein</fullName>
    </recommendedName>
</protein>
<evidence type="ECO:0008006" key="3">
    <source>
        <dbReference type="Google" id="ProtNLM"/>
    </source>
</evidence>
<sequence length="313" mass="35318">MTSTVPVFKGLSAERCQTILDWLRDNATLVSTPPDDESAKQERIYHVHLTVKTSDDHLAKAYGDLEEHSEEEDEQFYKYIETAQDAIMKLHAHKSKLQHIAHVSANNSIESGAERKRTTASIMTPLLAQLLGRAKKCGSKSNGFLLDKEHKMRRLTSGKPPVKTTERSAKRPQSFSIQHVIATEAKESEVPPDEVTTSETFEQGDLPCKDTVVLHTNNRSHNINRGSKRVILLAGSARVLYIKEWMRQVTVLLDTGSELSFIDEHLTQELGLPVVGRRLINIFRSTILTPKECDNTTLVRPRRDKTQCARTQQ</sequence>
<organism evidence="1 2">
    <name type="scientific">Necator americanus</name>
    <name type="common">Human hookworm</name>
    <dbReference type="NCBI Taxonomy" id="51031"/>
    <lineage>
        <taxon>Eukaryota</taxon>
        <taxon>Metazoa</taxon>
        <taxon>Ecdysozoa</taxon>
        <taxon>Nematoda</taxon>
        <taxon>Chromadorea</taxon>
        <taxon>Rhabditida</taxon>
        <taxon>Rhabditina</taxon>
        <taxon>Rhabditomorpha</taxon>
        <taxon>Strongyloidea</taxon>
        <taxon>Ancylostomatidae</taxon>
        <taxon>Bunostominae</taxon>
        <taxon>Necator</taxon>
    </lineage>
</organism>
<proteinExistence type="predicted"/>
<name>W2SLP1_NECAM</name>
<dbReference type="EMBL" id="KI668936">
    <property type="protein sequence ID" value="ETN70540.1"/>
    <property type="molecule type" value="Genomic_DNA"/>
</dbReference>
<dbReference type="Proteomes" id="UP000053676">
    <property type="component" value="Unassembled WGS sequence"/>
</dbReference>
<dbReference type="AlphaFoldDB" id="W2SLP1"/>
<evidence type="ECO:0000313" key="1">
    <source>
        <dbReference type="EMBL" id="ETN70540.1"/>
    </source>
</evidence>
<reference evidence="2" key="1">
    <citation type="journal article" date="2014" name="Nat. Genet.">
        <title>Genome of the human hookworm Necator americanus.</title>
        <authorList>
            <person name="Tang Y.T."/>
            <person name="Gao X."/>
            <person name="Rosa B.A."/>
            <person name="Abubucker S."/>
            <person name="Hallsworth-Pepin K."/>
            <person name="Martin J."/>
            <person name="Tyagi R."/>
            <person name="Heizer E."/>
            <person name="Zhang X."/>
            <person name="Bhonagiri-Palsikar V."/>
            <person name="Minx P."/>
            <person name="Warren W.C."/>
            <person name="Wang Q."/>
            <person name="Zhan B."/>
            <person name="Hotez P.J."/>
            <person name="Sternberg P.W."/>
            <person name="Dougall A."/>
            <person name="Gaze S.T."/>
            <person name="Mulvenna J."/>
            <person name="Sotillo J."/>
            <person name="Ranganathan S."/>
            <person name="Rabelo E.M."/>
            <person name="Wilson R.K."/>
            <person name="Felgner P.L."/>
            <person name="Bethony J."/>
            <person name="Hawdon J.M."/>
            <person name="Gasser R.B."/>
            <person name="Loukas A."/>
            <person name="Mitreva M."/>
        </authorList>
    </citation>
    <scope>NUCLEOTIDE SEQUENCE [LARGE SCALE GENOMIC DNA]</scope>
</reference>
<gene>
    <name evidence="1" type="ORF">NECAME_14703</name>
</gene>